<keyword evidence="2" id="KW-1185">Reference proteome</keyword>
<dbReference type="PANTHER" id="PTHR42110">
    <property type="entry name" value="L-ASPARAGINASE, PUTATIVE (AFU_ORTHOLOGUE AFUA_3G11890)-RELATED"/>
    <property type="match status" value="1"/>
</dbReference>
<dbReference type="PANTHER" id="PTHR42110:SF1">
    <property type="entry name" value="L-ASPARAGINASE, PUTATIVE (AFU_ORTHOLOGUE AFUA_3G11890)-RELATED"/>
    <property type="match status" value="1"/>
</dbReference>
<dbReference type="InterPro" id="IPR010349">
    <property type="entry name" value="Asparaginase_II"/>
</dbReference>
<evidence type="ECO:0000313" key="1">
    <source>
        <dbReference type="EMBL" id="MSU08944.1"/>
    </source>
</evidence>
<dbReference type="Pfam" id="PF06089">
    <property type="entry name" value="Asparaginase_II"/>
    <property type="match status" value="1"/>
</dbReference>
<dbReference type="GeneID" id="96778876"/>
<accession>A0A6I2UHF0</accession>
<organism evidence="1 2">
    <name type="scientific">Anaerovibrio slackiae</name>
    <dbReference type="NCBI Taxonomy" id="2652309"/>
    <lineage>
        <taxon>Bacteria</taxon>
        <taxon>Bacillati</taxon>
        <taxon>Bacillota</taxon>
        <taxon>Negativicutes</taxon>
        <taxon>Selenomonadales</taxon>
        <taxon>Selenomonadaceae</taxon>
        <taxon>Anaerovibrio</taxon>
    </lineage>
</organism>
<proteinExistence type="predicted"/>
<name>A0A6I2UHF0_9FIRM</name>
<gene>
    <name evidence="1" type="ORF">FYJ84_08100</name>
</gene>
<evidence type="ECO:0000313" key="2">
    <source>
        <dbReference type="Proteomes" id="UP000433181"/>
    </source>
</evidence>
<dbReference type="AlphaFoldDB" id="A0A6I2UHF0"/>
<reference evidence="1 2" key="1">
    <citation type="submission" date="2019-08" db="EMBL/GenBank/DDBJ databases">
        <title>In-depth cultivation of the pig gut microbiome towards novel bacterial diversity and tailored functional studies.</title>
        <authorList>
            <person name="Wylensek D."/>
            <person name="Hitch T.C.A."/>
            <person name="Clavel T."/>
        </authorList>
    </citation>
    <scope>NUCLEOTIDE SEQUENCE [LARGE SCALE GENOMIC DNA]</scope>
    <source>
        <strain evidence="1 2">WCA-693-APC-5D-A</strain>
    </source>
</reference>
<sequence>MSEIILEYTRAGHVENIHRADVVAVNCKGDILKEAGNGRLPMFWRSAAKPFQALAFVKNGGLEKYGLTDRELAFLVSSHSGEPFHVELVQGILAKLGLTTDVLNCGAARPMSGKANVELIKKGERPQAVHNACSGKHSQILALCQMMGLPVEDYIKPDHPAQKVIFQHVAMASCMPEDKLEIGIDGCGVPVFYLPLDHMARAYARLGSPDKGEWGEYEAAARTIRDAMAAHPDALAGTGRIDTAISQVTGGRVIAKIGADAVYCMAVKDENMGIAFKVEDGDYGAVNPAVMAVLKYMDILTKDEYEQLLAKYPPVLKNHRGDVIGTIEYKL</sequence>
<dbReference type="EMBL" id="VUNR01000014">
    <property type="protein sequence ID" value="MSU08944.1"/>
    <property type="molecule type" value="Genomic_DNA"/>
</dbReference>
<comment type="caution">
    <text evidence="1">The sequence shown here is derived from an EMBL/GenBank/DDBJ whole genome shotgun (WGS) entry which is preliminary data.</text>
</comment>
<dbReference type="Proteomes" id="UP000433181">
    <property type="component" value="Unassembled WGS sequence"/>
</dbReference>
<dbReference type="RefSeq" id="WP_154407106.1">
    <property type="nucleotide sequence ID" value="NZ_JBGUTX010000410.1"/>
</dbReference>
<protein>
    <submittedName>
        <fullName evidence="1">Asparaginase</fullName>
    </submittedName>
</protein>